<protein>
    <submittedName>
        <fullName evidence="1">Uncharacterized protein</fullName>
    </submittedName>
</protein>
<proteinExistence type="predicted"/>
<accession>A0A3B0XKX2</accession>
<dbReference type="AlphaFoldDB" id="A0A3B0XKX2"/>
<evidence type="ECO:0000313" key="1">
    <source>
        <dbReference type="EMBL" id="VAW56774.1"/>
    </source>
</evidence>
<name>A0A3B0XKX2_9ZZZZ</name>
<dbReference type="EMBL" id="UOFF01000276">
    <property type="protein sequence ID" value="VAW56774.1"/>
    <property type="molecule type" value="Genomic_DNA"/>
</dbReference>
<organism evidence="1">
    <name type="scientific">hydrothermal vent metagenome</name>
    <dbReference type="NCBI Taxonomy" id="652676"/>
    <lineage>
        <taxon>unclassified sequences</taxon>
        <taxon>metagenomes</taxon>
        <taxon>ecological metagenomes</taxon>
    </lineage>
</organism>
<reference evidence="1" key="1">
    <citation type="submission" date="2018-06" db="EMBL/GenBank/DDBJ databases">
        <authorList>
            <person name="Zhirakovskaya E."/>
        </authorList>
    </citation>
    <scope>NUCLEOTIDE SEQUENCE</scope>
</reference>
<gene>
    <name evidence="1" type="ORF">MNBD_GAMMA07-1859</name>
</gene>
<sequence>MKIKQTVIIIMLLVLFILGARQWLVQKTLQNEFDKPTSKLSLCDPTKKNCQFGDNGFSYTLQFSQKPSVLTPFNVSIRADHPQLKFIDLTFSMASMNMGFNHYRLVEAASSWRTNVILPVCSLGRNDWQLSVAMTFENTQEITVFKFTQ</sequence>